<dbReference type="Gene3D" id="1.25.10.10">
    <property type="entry name" value="Leucine-rich Repeat Variant"/>
    <property type="match status" value="3"/>
</dbReference>
<gene>
    <name evidence="10" type="ORF">HII31_07149</name>
</gene>
<dbReference type="GO" id="GO:0019752">
    <property type="term" value="P:carboxylic acid metabolic process"/>
    <property type="evidence" value="ECO:0007669"/>
    <property type="project" value="InterPro"/>
</dbReference>
<evidence type="ECO:0000256" key="5">
    <source>
        <dbReference type="ARBA" id="ARBA00022898"/>
    </source>
</evidence>
<dbReference type="PANTHER" id="PTHR45677">
    <property type="entry name" value="GLUTAMATE DECARBOXYLASE-RELATED"/>
    <property type="match status" value="1"/>
</dbReference>
<feature type="modified residue" description="N6-(pyridoxal phosphate)lysine" evidence="8">
    <location>
        <position position="1047"/>
    </location>
</feature>
<protein>
    <submittedName>
        <fullName evidence="10">Nucleolar protein 9</fullName>
    </submittedName>
</protein>
<dbReference type="OrthoDB" id="392571at2759"/>
<sequence length="1247" mass="139000">MPKALQKRGRRMKRKHEDETEEPVAESSNKRQKSSDQSGEQQDFMPLDDGMDEDMSAAYPSMEKAFFGMLDEDEQNFFKIQEELLESDDFASPEERAQLLTSIWKEASGKELKLACSQSCSRLLERVLRSSTSTQLKQVFQAFSGKFASHCCETLFTCAAAHVSEELKGKRAESQAGVDDVYVSMENLFLHTIAELEGNIGFLLTDRYASHALRILLLIFSGQAISTDSMKTLLGSKRKEGHSDKSGSRTGEDSTSKSRPVPKSFSAALEKLMNDSVAGLDTDKLRGLATHPMANPTLQLLLTIELTYYGKQRGKEEKSILRTLLPDDPFTAETESAAFISSLVYDSVGSHLVEKIIQHSPAKFWKSLYKNFFKDRLLQYSRNEVATHVVCTILERLGYDDLLEAHELILPLIPTLLEKHWTTLTRTLIERCAVRDIDTQAIAVQIDQFYQDDKGMFDIGKMLNPQQPRNSVDADLPVVQNGAVSSEKANQVGSTFFARPTEPTKVHFNILAQGMLIVSGSLSALVLDSLIALDSQTLIGMARDPIITRTLQQALTTKNASMIQRRKLIQRFYGNIGEMALDKAASHVVDCIWEGTHGLAFIRERIAEELAENEASLRDSACGRAVWKNWKMDIYKRRRQEWIRQSKLKASNDGFQSFSELDQKKAEGTRKTPLQLARERHAKNKAKQVETEKSKEKSKEKSSDSKDMAKKERKHNTFGTMTAKRTRTTVQEQSWQRAKEAEELLSAVQSLVTSFIQAADKNTAFNINGHPETLDTITDRRPILLDQQPPQQLQQLLACSLPQQGLGRDGFIEMVQKLYRYSVNIWDQGFLDKLYATITPVGLAADLVLSSLNTNLHVYQVSPALTIIEKQTGRTLAAMFGLNGANAGGITQPGGSAANQSSMVIARNNLFPETKLEGNGNRRFVLFTSAHGHYSVEKAAQMFGFGSKAVRAVDIDAQGRMKPDALDIAIQKSKDAGETPFYVNATAGTTVLGSFDPIDEISEVCQKHNLWLHVDGSWGGSIVFSDKQRHKLKGSDRADSISICPHKMLNVPLTCSFLLGKDLRQFHKGMTLPAGYLFHNADDVENGDASKDHSDAHLNGNTTQEYWDLADLTPQCGRRGDSLKLALSWIYYGTEGLRDYIDHAFDIAAELASIVSSSRSFTLVSENPPPCLQVCFYFRKQKDAHNNSRTTAKITKALIHRGFMTDYAPGDDGKFFRVVVNGQTTRGTVVGLVKAIEQVASQELLIM</sequence>
<feature type="compositionally biased region" description="Basic and acidic residues" evidence="9">
    <location>
        <begin position="661"/>
        <end position="670"/>
    </location>
</feature>
<dbReference type="Pfam" id="PF00282">
    <property type="entry name" value="Pyridoxal_deC"/>
    <property type="match status" value="1"/>
</dbReference>
<evidence type="ECO:0000313" key="11">
    <source>
        <dbReference type="Proteomes" id="UP000660729"/>
    </source>
</evidence>
<feature type="region of interest" description="Disordered" evidence="9">
    <location>
        <begin position="659"/>
        <end position="717"/>
    </location>
</feature>
<dbReference type="InterPro" id="IPR002129">
    <property type="entry name" value="PyrdxlP-dep_de-COase"/>
</dbReference>
<keyword evidence="4" id="KW-0210">Decarboxylase</keyword>
<dbReference type="InterPro" id="IPR011989">
    <property type="entry name" value="ARM-like"/>
</dbReference>
<dbReference type="EMBL" id="JABCIY010000157">
    <property type="protein sequence ID" value="KAF7191647.1"/>
    <property type="molecule type" value="Genomic_DNA"/>
</dbReference>
<feature type="region of interest" description="Disordered" evidence="9">
    <location>
        <begin position="1"/>
        <end position="53"/>
    </location>
</feature>
<dbReference type="InterPro" id="IPR015421">
    <property type="entry name" value="PyrdxlP-dep_Trfase_major"/>
</dbReference>
<dbReference type="InterPro" id="IPR016024">
    <property type="entry name" value="ARM-type_fold"/>
</dbReference>
<reference evidence="10" key="1">
    <citation type="submission" date="2020-04" db="EMBL/GenBank/DDBJ databases">
        <title>Draft genome resource of the tomato pathogen Pseudocercospora fuligena.</title>
        <authorList>
            <person name="Zaccaron A."/>
        </authorList>
    </citation>
    <scope>NUCLEOTIDE SEQUENCE</scope>
    <source>
        <strain evidence="10">PF001</strain>
    </source>
</reference>
<accession>A0A8H6RJB5</accession>
<feature type="compositionally biased region" description="Basic and acidic residues" evidence="9">
    <location>
        <begin position="687"/>
        <end position="710"/>
    </location>
</feature>
<feature type="region of interest" description="Disordered" evidence="9">
    <location>
        <begin position="235"/>
        <end position="262"/>
    </location>
</feature>
<comment type="similarity">
    <text evidence="2">Belongs to the group II decarboxylase family.</text>
</comment>
<keyword evidence="6" id="KW-0456">Lyase</keyword>
<evidence type="ECO:0000256" key="2">
    <source>
        <dbReference type="ARBA" id="ARBA00009533"/>
    </source>
</evidence>
<evidence type="ECO:0000256" key="3">
    <source>
        <dbReference type="ARBA" id="ARBA00022737"/>
    </source>
</evidence>
<comment type="function">
    <text evidence="7">RNA-binding nucleolar protein required for pre-rRNA processing. Involved in production of 18S rRNA and assembly of small ribosomal subunit.</text>
</comment>
<feature type="compositionally biased region" description="Basic residues" evidence="9">
    <location>
        <begin position="1"/>
        <end position="14"/>
    </location>
</feature>
<dbReference type="GO" id="GO:0016831">
    <property type="term" value="F:carboxy-lyase activity"/>
    <property type="evidence" value="ECO:0007669"/>
    <property type="project" value="UniProtKB-KW"/>
</dbReference>
<dbReference type="GO" id="GO:0005737">
    <property type="term" value="C:cytoplasm"/>
    <property type="evidence" value="ECO:0007669"/>
    <property type="project" value="TreeGrafter"/>
</dbReference>
<dbReference type="SUPFAM" id="SSF53383">
    <property type="entry name" value="PLP-dependent transferases"/>
    <property type="match status" value="1"/>
</dbReference>
<dbReference type="SUPFAM" id="SSF48371">
    <property type="entry name" value="ARM repeat"/>
    <property type="match status" value="1"/>
</dbReference>
<dbReference type="Proteomes" id="UP000660729">
    <property type="component" value="Unassembled WGS sequence"/>
</dbReference>
<dbReference type="AlphaFoldDB" id="A0A8H6RJB5"/>
<keyword evidence="3" id="KW-0677">Repeat</keyword>
<comment type="cofactor">
    <cofactor evidence="1 8">
        <name>pyridoxal 5'-phosphate</name>
        <dbReference type="ChEBI" id="CHEBI:597326"/>
    </cofactor>
</comment>
<dbReference type="Gene3D" id="3.90.1150.170">
    <property type="match status" value="1"/>
</dbReference>
<evidence type="ECO:0000313" key="10">
    <source>
        <dbReference type="EMBL" id="KAF7191647.1"/>
    </source>
</evidence>
<keyword evidence="5 8" id="KW-0663">Pyridoxal phosphate</keyword>
<dbReference type="SMART" id="SM00025">
    <property type="entry name" value="Pumilio"/>
    <property type="match status" value="5"/>
</dbReference>
<dbReference type="PANTHER" id="PTHR45677:SF8">
    <property type="entry name" value="CYSTEINE SULFINIC ACID DECARBOXYLASE"/>
    <property type="match status" value="1"/>
</dbReference>
<evidence type="ECO:0000256" key="6">
    <source>
        <dbReference type="ARBA" id="ARBA00023239"/>
    </source>
</evidence>
<dbReference type="PROSITE" id="PS00392">
    <property type="entry name" value="DDC_GAD_HDC_YDC"/>
    <property type="match status" value="1"/>
</dbReference>
<dbReference type="InterPro" id="IPR015424">
    <property type="entry name" value="PyrdxlP-dep_Trfase"/>
</dbReference>
<name>A0A8H6RJB5_9PEZI</name>
<dbReference type="InterPro" id="IPR001313">
    <property type="entry name" value="Pumilio_RNA-bd_rpt"/>
</dbReference>
<evidence type="ECO:0000256" key="1">
    <source>
        <dbReference type="ARBA" id="ARBA00001933"/>
    </source>
</evidence>
<dbReference type="GO" id="GO:0003723">
    <property type="term" value="F:RNA binding"/>
    <property type="evidence" value="ECO:0007669"/>
    <property type="project" value="InterPro"/>
</dbReference>
<dbReference type="InterPro" id="IPR021115">
    <property type="entry name" value="Pyridoxal-P_BS"/>
</dbReference>
<feature type="compositionally biased region" description="Basic and acidic residues" evidence="9">
    <location>
        <begin position="237"/>
        <end position="256"/>
    </location>
</feature>
<evidence type="ECO:0000256" key="7">
    <source>
        <dbReference type="ARBA" id="ARBA00024893"/>
    </source>
</evidence>
<organism evidence="10 11">
    <name type="scientific">Pseudocercospora fuligena</name>
    <dbReference type="NCBI Taxonomy" id="685502"/>
    <lineage>
        <taxon>Eukaryota</taxon>
        <taxon>Fungi</taxon>
        <taxon>Dikarya</taxon>
        <taxon>Ascomycota</taxon>
        <taxon>Pezizomycotina</taxon>
        <taxon>Dothideomycetes</taxon>
        <taxon>Dothideomycetidae</taxon>
        <taxon>Mycosphaerellales</taxon>
        <taxon>Mycosphaerellaceae</taxon>
        <taxon>Pseudocercospora</taxon>
    </lineage>
</organism>
<evidence type="ECO:0000256" key="4">
    <source>
        <dbReference type="ARBA" id="ARBA00022793"/>
    </source>
</evidence>
<dbReference type="Gene3D" id="3.40.640.10">
    <property type="entry name" value="Type I PLP-dependent aspartate aminotransferase-like (Major domain)"/>
    <property type="match status" value="1"/>
</dbReference>
<dbReference type="GO" id="GO:0030170">
    <property type="term" value="F:pyridoxal phosphate binding"/>
    <property type="evidence" value="ECO:0007669"/>
    <property type="project" value="InterPro"/>
</dbReference>
<evidence type="ECO:0000256" key="9">
    <source>
        <dbReference type="SAM" id="MobiDB-lite"/>
    </source>
</evidence>
<dbReference type="Pfam" id="PF22493">
    <property type="entry name" value="PUF_NOP9"/>
    <property type="match status" value="1"/>
</dbReference>
<evidence type="ECO:0000256" key="8">
    <source>
        <dbReference type="PIRSR" id="PIRSR602129-50"/>
    </source>
</evidence>
<keyword evidence="11" id="KW-1185">Reference proteome</keyword>
<proteinExistence type="inferred from homology"/>
<comment type="caution">
    <text evidence="10">The sequence shown here is derived from an EMBL/GenBank/DDBJ whole genome shotgun (WGS) entry which is preliminary data.</text>
</comment>